<sequence>MSNRLTPLQNHRINPFQMSTEQDRPTEDVQQTEYTNGADRIIMVYDPDNSDAWIRSCVTYPVEP</sequence>
<evidence type="ECO:0000313" key="3">
    <source>
        <dbReference type="Proteomes" id="UP001501729"/>
    </source>
</evidence>
<feature type="region of interest" description="Disordered" evidence="1">
    <location>
        <begin position="1"/>
        <end position="34"/>
    </location>
</feature>
<evidence type="ECO:0000313" key="2">
    <source>
        <dbReference type="EMBL" id="GAA5056768.1"/>
    </source>
</evidence>
<dbReference type="AlphaFoldDB" id="A0AAV3ULH5"/>
<keyword evidence="3" id="KW-1185">Reference proteome</keyword>
<organism evidence="2 3">
    <name type="scientific">Haladaptatus pallidirubidus</name>
    <dbReference type="NCBI Taxonomy" id="1008152"/>
    <lineage>
        <taxon>Archaea</taxon>
        <taxon>Methanobacteriati</taxon>
        <taxon>Methanobacteriota</taxon>
        <taxon>Stenosarchaea group</taxon>
        <taxon>Halobacteria</taxon>
        <taxon>Halobacteriales</taxon>
        <taxon>Haladaptataceae</taxon>
        <taxon>Haladaptatus</taxon>
    </lineage>
</organism>
<accession>A0AAV3ULH5</accession>
<comment type="caution">
    <text evidence="2">The sequence shown here is derived from an EMBL/GenBank/DDBJ whole genome shotgun (WGS) entry which is preliminary data.</text>
</comment>
<gene>
    <name evidence="2" type="ORF">GCM10025751_38040</name>
</gene>
<feature type="compositionally biased region" description="Polar residues" evidence="1">
    <location>
        <begin position="1"/>
        <end position="20"/>
    </location>
</feature>
<dbReference type="Proteomes" id="UP001501729">
    <property type="component" value="Unassembled WGS sequence"/>
</dbReference>
<name>A0AAV3ULH5_9EURY</name>
<evidence type="ECO:0000256" key="1">
    <source>
        <dbReference type="SAM" id="MobiDB-lite"/>
    </source>
</evidence>
<protein>
    <submittedName>
        <fullName evidence="2">Uncharacterized protein</fullName>
    </submittedName>
</protein>
<reference evidence="2 3" key="1">
    <citation type="journal article" date="2019" name="Int. J. Syst. Evol. Microbiol.">
        <title>The Global Catalogue of Microorganisms (GCM) 10K type strain sequencing project: providing services to taxonomists for standard genome sequencing and annotation.</title>
        <authorList>
            <consortium name="The Broad Institute Genomics Platform"/>
            <consortium name="The Broad Institute Genome Sequencing Center for Infectious Disease"/>
            <person name="Wu L."/>
            <person name="Ma J."/>
        </authorList>
    </citation>
    <scope>NUCLEOTIDE SEQUENCE [LARGE SCALE GENOMIC DNA]</scope>
    <source>
        <strain evidence="2 3">JCM 17504</strain>
    </source>
</reference>
<proteinExistence type="predicted"/>
<dbReference type="EMBL" id="BAABKX010000015">
    <property type="protein sequence ID" value="GAA5056768.1"/>
    <property type="molecule type" value="Genomic_DNA"/>
</dbReference>